<protein>
    <recommendedName>
        <fullName evidence="5">NAD(P)H-quinone oxidoreductase subunit M, chloroplastic</fullName>
    </recommendedName>
    <alternativeName>
        <fullName evidence="13">NAD(P)H dehydrogenase subunit M</fullName>
    </alternativeName>
    <alternativeName>
        <fullName evidence="12">NADH-plastoquinone oxidoreductase subunit M</fullName>
    </alternativeName>
</protein>
<evidence type="ECO:0000256" key="8">
    <source>
        <dbReference type="ARBA" id="ARBA00022957"/>
    </source>
</evidence>
<dbReference type="AlphaFoldDB" id="A0A443PPR2"/>
<evidence type="ECO:0000256" key="1">
    <source>
        <dbReference type="ARBA" id="ARBA00004059"/>
    </source>
</evidence>
<dbReference type="InterPro" id="IPR018922">
    <property type="entry name" value="NdhM"/>
</dbReference>
<evidence type="ECO:0000313" key="16">
    <source>
        <dbReference type="EMBL" id="RWR92774.1"/>
    </source>
</evidence>
<evidence type="ECO:0000256" key="5">
    <source>
        <dbReference type="ARBA" id="ARBA00017454"/>
    </source>
</evidence>
<dbReference type="GO" id="GO:0048038">
    <property type="term" value="F:quinone binding"/>
    <property type="evidence" value="ECO:0007669"/>
    <property type="project" value="UniProtKB-KW"/>
</dbReference>
<comment type="caution">
    <text evidence="16">The sequence shown here is derived from an EMBL/GenBank/DDBJ whole genome shotgun (WGS) entry which is preliminary data.</text>
</comment>
<comment type="similarity">
    <text evidence="3">Belongs to the NDH complex subunit M family.</text>
</comment>
<reference evidence="16 17" key="1">
    <citation type="journal article" date="2019" name="Nat. Plants">
        <title>Stout camphor tree genome fills gaps in understanding of flowering plant genome evolution.</title>
        <authorList>
            <person name="Chaw S.M."/>
            <person name="Liu Y.C."/>
            <person name="Wu Y.W."/>
            <person name="Wang H.Y."/>
            <person name="Lin C.I."/>
            <person name="Wu C.S."/>
            <person name="Ke H.M."/>
            <person name="Chang L.Y."/>
            <person name="Hsu C.Y."/>
            <person name="Yang H.T."/>
            <person name="Sudianto E."/>
            <person name="Hsu M.H."/>
            <person name="Wu K.P."/>
            <person name="Wang L.N."/>
            <person name="Leebens-Mack J.H."/>
            <person name="Tsai I.J."/>
        </authorList>
    </citation>
    <scope>NUCLEOTIDE SEQUENCE [LARGE SCALE GENOMIC DNA]</scope>
    <source>
        <strain evidence="17">cv. Chaw 1501</strain>
        <tissue evidence="16">Young leaves</tissue>
    </source>
</reference>
<sequence>MATTSINFSLVGWVGGRRGGRWRKRCFVTAQQEDNVEQQQQQLKVQKQQRPLPPQQAQWNAKSKNMSREYGGQWLSCCTRHVRIYAAYIDPFTHAFDQTQMDKLTLMLDPTKEFVWTTQACNKVYAYFQELCDQYKGAKLTEYTLRLIGSDIEHCIRKMLYNGEIRYNVKAKVLNFSVGKHRFISKNHQLPDVQ</sequence>
<dbReference type="OrthoDB" id="2013483at2759"/>
<evidence type="ECO:0000256" key="7">
    <source>
        <dbReference type="ARBA" id="ARBA00022857"/>
    </source>
</evidence>
<evidence type="ECO:0000256" key="6">
    <source>
        <dbReference type="ARBA" id="ARBA00022719"/>
    </source>
</evidence>
<evidence type="ECO:0000256" key="9">
    <source>
        <dbReference type="ARBA" id="ARBA00022967"/>
    </source>
</evidence>
<evidence type="ECO:0000256" key="3">
    <source>
        <dbReference type="ARBA" id="ARBA00009484"/>
    </source>
</evidence>
<dbReference type="Pfam" id="PF10664">
    <property type="entry name" value="NdhM"/>
    <property type="match status" value="1"/>
</dbReference>
<evidence type="ECO:0000256" key="15">
    <source>
        <dbReference type="ARBA" id="ARBA00048026"/>
    </source>
</evidence>
<dbReference type="STRING" id="337451.A0A443PPR2"/>
<evidence type="ECO:0000256" key="2">
    <source>
        <dbReference type="ARBA" id="ARBA00004185"/>
    </source>
</evidence>
<evidence type="ECO:0000256" key="12">
    <source>
        <dbReference type="ARBA" id="ARBA00029860"/>
    </source>
</evidence>
<name>A0A443PPR2_9MAGN</name>
<comment type="function">
    <text evidence="1">NDH shuttles electrons from NAD(P)H:plastoquinone, via FMN and iron-sulfur (Fe-S) centers, to quinones in the photosynthetic chain and possibly in a chloroplast respiratory chain. The immediate electron acceptor for the enzyme in this species is believed to be plastoquinone. Couples the redox reaction to proton translocation, and thus conserves the redox energy in a proton gradient.</text>
</comment>
<comment type="catalytic activity">
    <reaction evidence="14">
        <text>a plastoquinone + NADPH + (n+1) H(+)(in) = a plastoquinol + NADP(+) + n H(+)(out)</text>
        <dbReference type="Rhea" id="RHEA:42612"/>
        <dbReference type="Rhea" id="RHEA-COMP:9561"/>
        <dbReference type="Rhea" id="RHEA-COMP:9562"/>
        <dbReference type="ChEBI" id="CHEBI:15378"/>
        <dbReference type="ChEBI" id="CHEBI:17757"/>
        <dbReference type="ChEBI" id="CHEBI:57783"/>
        <dbReference type="ChEBI" id="CHEBI:58349"/>
        <dbReference type="ChEBI" id="CHEBI:62192"/>
    </reaction>
</comment>
<keyword evidence="17" id="KW-1185">Reference proteome</keyword>
<dbReference type="Proteomes" id="UP000283530">
    <property type="component" value="Unassembled WGS sequence"/>
</dbReference>
<keyword evidence="9" id="KW-1278">Translocase</keyword>
<comment type="subcellular location">
    <subcellularLocation>
        <location evidence="2">Plastid</location>
        <location evidence="2">Chloroplast thylakoid membrane</location>
        <topology evidence="2">Peripheral membrane protein</topology>
        <orientation evidence="2">Stromal side</orientation>
    </subcellularLocation>
</comment>
<dbReference type="PANTHER" id="PTHR36900:SF1">
    <property type="entry name" value="NAD(P)H-QUINONE OXIDOREDUCTASE SUBUNIT M, CHLOROPLASTIC"/>
    <property type="match status" value="1"/>
</dbReference>
<evidence type="ECO:0000256" key="10">
    <source>
        <dbReference type="ARBA" id="ARBA00023027"/>
    </source>
</evidence>
<keyword evidence="8" id="KW-0618">Plastoquinone</keyword>
<comment type="subunit">
    <text evidence="4">Part of the chloroplast NDH complex, composed of a mixture of chloroplast and nucleus encoded subunits. Component of the NDH subcomplex A, at least composed of ndhH, ndhI, ndhJ, ndhK, ndhL, ndhM, ndhN and ndhO.</text>
</comment>
<evidence type="ECO:0000256" key="13">
    <source>
        <dbReference type="ARBA" id="ARBA00031769"/>
    </source>
</evidence>
<dbReference type="PANTHER" id="PTHR36900">
    <property type="entry name" value="NAD(P)H-QUINONE OXIDOREDUCTASE SUBUNIT M, CHLOROPLASTIC"/>
    <property type="match status" value="1"/>
</dbReference>
<keyword evidence="10" id="KW-0520">NAD</keyword>
<accession>A0A443PPR2</accession>
<dbReference type="GO" id="GO:0009535">
    <property type="term" value="C:chloroplast thylakoid membrane"/>
    <property type="evidence" value="ECO:0007669"/>
    <property type="project" value="UniProtKB-SubCell"/>
</dbReference>
<gene>
    <name evidence="16" type="ORF">CKAN_02199800</name>
</gene>
<keyword evidence="11" id="KW-0472">Membrane</keyword>
<keyword evidence="6" id="KW-0874">Quinone</keyword>
<organism evidence="16 17">
    <name type="scientific">Cinnamomum micranthum f. kanehirae</name>
    <dbReference type="NCBI Taxonomy" id="337451"/>
    <lineage>
        <taxon>Eukaryota</taxon>
        <taxon>Viridiplantae</taxon>
        <taxon>Streptophyta</taxon>
        <taxon>Embryophyta</taxon>
        <taxon>Tracheophyta</taxon>
        <taxon>Spermatophyta</taxon>
        <taxon>Magnoliopsida</taxon>
        <taxon>Magnoliidae</taxon>
        <taxon>Laurales</taxon>
        <taxon>Lauraceae</taxon>
        <taxon>Cinnamomum</taxon>
    </lineage>
</organism>
<dbReference type="GO" id="GO:0016655">
    <property type="term" value="F:oxidoreductase activity, acting on NAD(P)H, quinone or similar compound as acceptor"/>
    <property type="evidence" value="ECO:0007669"/>
    <property type="project" value="InterPro"/>
</dbReference>
<dbReference type="EMBL" id="QPKB01000009">
    <property type="protein sequence ID" value="RWR92774.1"/>
    <property type="molecule type" value="Genomic_DNA"/>
</dbReference>
<proteinExistence type="inferred from homology"/>
<evidence type="ECO:0000256" key="11">
    <source>
        <dbReference type="ARBA" id="ARBA00023136"/>
    </source>
</evidence>
<evidence type="ECO:0000256" key="14">
    <source>
        <dbReference type="ARBA" id="ARBA00047726"/>
    </source>
</evidence>
<comment type="catalytic activity">
    <reaction evidence="15">
        <text>a plastoquinone + NADH + (n+1) H(+)(in) = a plastoquinol + NAD(+) + n H(+)(out)</text>
        <dbReference type="Rhea" id="RHEA:42608"/>
        <dbReference type="Rhea" id="RHEA-COMP:9561"/>
        <dbReference type="Rhea" id="RHEA-COMP:9562"/>
        <dbReference type="ChEBI" id="CHEBI:15378"/>
        <dbReference type="ChEBI" id="CHEBI:17757"/>
        <dbReference type="ChEBI" id="CHEBI:57540"/>
        <dbReference type="ChEBI" id="CHEBI:57945"/>
        <dbReference type="ChEBI" id="CHEBI:62192"/>
    </reaction>
</comment>
<evidence type="ECO:0000256" key="4">
    <source>
        <dbReference type="ARBA" id="ARBA00011851"/>
    </source>
</evidence>
<evidence type="ECO:0000313" key="17">
    <source>
        <dbReference type="Proteomes" id="UP000283530"/>
    </source>
</evidence>
<keyword evidence="7" id="KW-0521">NADP</keyword>